<name>A0A6G0ZMM4_APHCR</name>
<keyword evidence="2" id="KW-1185">Reference proteome</keyword>
<comment type="caution">
    <text evidence="1">The sequence shown here is derived from an EMBL/GenBank/DDBJ whole genome shotgun (WGS) entry which is preliminary data.</text>
</comment>
<gene>
    <name evidence="1" type="ORF">FWK35_00006397</name>
</gene>
<dbReference type="OrthoDB" id="6615389at2759"/>
<dbReference type="Proteomes" id="UP000478052">
    <property type="component" value="Unassembled WGS sequence"/>
</dbReference>
<sequence>MDLKIKTFLFNTPWRNLYKRLYCDCIDFNRVKMKTHMKNTHLLEISNSTQSLQTNITVIRHTMSVDDSIDRERKNIFFPLMCLNNGYTKNEITSYILMAHTISNMFKYPMCQFENKDDNASIFDSAVLKSF</sequence>
<dbReference type="AlphaFoldDB" id="A0A6G0ZMM4"/>
<reference evidence="1 2" key="1">
    <citation type="submission" date="2019-08" db="EMBL/GenBank/DDBJ databases">
        <title>Whole genome of Aphis craccivora.</title>
        <authorList>
            <person name="Voronova N.V."/>
            <person name="Shulinski R.S."/>
            <person name="Bandarenka Y.V."/>
            <person name="Zhorov D.G."/>
            <person name="Warner D."/>
        </authorList>
    </citation>
    <scope>NUCLEOTIDE SEQUENCE [LARGE SCALE GENOMIC DNA]</scope>
    <source>
        <strain evidence="1">180601</strain>
        <tissue evidence="1">Whole Body</tissue>
    </source>
</reference>
<evidence type="ECO:0000313" key="2">
    <source>
        <dbReference type="Proteomes" id="UP000478052"/>
    </source>
</evidence>
<dbReference type="EMBL" id="VUJU01000143">
    <property type="protein sequence ID" value="KAF0772708.1"/>
    <property type="molecule type" value="Genomic_DNA"/>
</dbReference>
<evidence type="ECO:0000313" key="1">
    <source>
        <dbReference type="EMBL" id="KAF0772708.1"/>
    </source>
</evidence>
<protein>
    <submittedName>
        <fullName evidence="1">Zinc finger Y-chromosomal protein 2</fullName>
    </submittedName>
</protein>
<organism evidence="1 2">
    <name type="scientific">Aphis craccivora</name>
    <name type="common">Cowpea aphid</name>
    <dbReference type="NCBI Taxonomy" id="307492"/>
    <lineage>
        <taxon>Eukaryota</taxon>
        <taxon>Metazoa</taxon>
        <taxon>Ecdysozoa</taxon>
        <taxon>Arthropoda</taxon>
        <taxon>Hexapoda</taxon>
        <taxon>Insecta</taxon>
        <taxon>Pterygota</taxon>
        <taxon>Neoptera</taxon>
        <taxon>Paraneoptera</taxon>
        <taxon>Hemiptera</taxon>
        <taxon>Sternorrhyncha</taxon>
        <taxon>Aphidomorpha</taxon>
        <taxon>Aphidoidea</taxon>
        <taxon>Aphididae</taxon>
        <taxon>Aphidini</taxon>
        <taxon>Aphis</taxon>
        <taxon>Aphis</taxon>
    </lineage>
</organism>
<proteinExistence type="predicted"/>
<accession>A0A6G0ZMM4</accession>